<reference evidence="5" key="1">
    <citation type="submission" date="2021-02" db="EMBL/GenBank/DDBJ databases">
        <authorList>
            <person name="Nowell W R."/>
        </authorList>
    </citation>
    <scope>NUCLEOTIDE SEQUENCE</scope>
</reference>
<dbReference type="SMART" id="SM00191">
    <property type="entry name" value="Int_alpha"/>
    <property type="match status" value="7"/>
</dbReference>
<gene>
    <name evidence="5" type="ORF">GRG538_LOCUS17296</name>
    <name evidence="6" type="ORF">QYT958_LOCUS7359</name>
</gene>
<evidence type="ECO:0000256" key="4">
    <source>
        <dbReference type="SAM" id="Phobius"/>
    </source>
</evidence>
<evidence type="ECO:0008006" key="8">
    <source>
        <dbReference type="Google" id="ProtNLM"/>
    </source>
</evidence>
<dbReference type="EMBL" id="CAJOBR010000698">
    <property type="protein sequence ID" value="CAF4537544.1"/>
    <property type="molecule type" value="Genomic_DNA"/>
</dbReference>
<keyword evidence="2" id="KW-0677">Repeat</keyword>
<dbReference type="InterPro" id="IPR013519">
    <property type="entry name" value="Int_alpha_beta-p"/>
</dbReference>
<dbReference type="Proteomes" id="UP000663848">
    <property type="component" value="Unassembled WGS sequence"/>
</dbReference>
<dbReference type="PANTHER" id="PTHR46580">
    <property type="entry name" value="SENSOR KINASE-RELATED"/>
    <property type="match status" value="1"/>
</dbReference>
<accession>A0A818GZ05</accession>
<dbReference type="SUPFAM" id="SSF69318">
    <property type="entry name" value="Integrin alpha N-terminal domain"/>
    <property type="match status" value="4"/>
</dbReference>
<comment type="caution">
    <text evidence="5">The sequence shown here is derived from an EMBL/GenBank/DDBJ whole genome shotgun (WGS) entry which is preliminary data.</text>
</comment>
<evidence type="ECO:0000313" key="7">
    <source>
        <dbReference type="Proteomes" id="UP000663872"/>
    </source>
</evidence>
<feature type="transmembrane region" description="Helical" evidence="4">
    <location>
        <begin position="12"/>
        <end position="40"/>
    </location>
</feature>
<organism evidence="5 7">
    <name type="scientific">Rotaria socialis</name>
    <dbReference type="NCBI Taxonomy" id="392032"/>
    <lineage>
        <taxon>Eukaryota</taxon>
        <taxon>Metazoa</taxon>
        <taxon>Spiralia</taxon>
        <taxon>Gnathifera</taxon>
        <taxon>Rotifera</taxon>
        <taxon>Eurotatoria</taxon>
        <taxon>Bdelloidea</taxon>
        <taxon>Philodinida</taxon>
        <taxon>Philodinidae</taxon>
        <taxon>Rotaria</taxon>
    </lineage>
</organism>
<keyword evidence="4" id="KW-1133">Transmembrane helix</keyword>
<dbReference type="Pfam" id="PF13517">
    <property type="entry name" value="FG-GAP_3"/>
    <property type="match status" value="12"/>
</dbReference>
<sequence length="1709" mass="182779">MFNLSNNQSKTTIFSFIISVPVLFAVLIAIVALSVIPVYLPAKSVTLNSNTRQSNEITIYLNTGIPVTERRKRQAVASSSIGNCIGCKIPPSNLSPIEKKLNDIMKQNNNARTASVTSGTVQAVSQQERSLSPKFQSLSVILVVKFHIVYEQRCSYSCQVRTGPQVRTAIETDVSLSNFNLTNVPLYTSTEEFWGILDSIPIVGVSYVSPIVPASTSSSLIAAPATVSISTTAFQTSTIGPIVLNTTVTTNVVLTNITTTTIATSATNSTTVVSPPRKECQRTFISVVHNSISYDSRPRSFVVADLNQDTQLDLVVTDSGTDNIGVFYGYGNGTFSNQTIFSTGAECQPYSVAVGDFDQDNRIDIIVACHGTKSLALLSGLDSGIYLLERTFSLHSSSSMSIVAADFNHDGRLDVAVANYDTSNVSIHLGSGDGFFEERTTYWTGYDSLPYSLAIGDANDDTHMDIVVVNSGTSTVGILLGLGNGSFTMQQMLTTGYRSYPLSVSVGDINNDTHLDIVVANPDTDNIGVFFGYGNGTFQRVSLFSTGSGSRPISVTIGYFTDDDQLDIAVVTSNTSAVIIVQRSLNGSFSNTHIDTVSSGSDSQYIGTGDFNNDHRLDIAVSNDVDNHITLLLQYSSKQFANPKEHPTSVGFSPNAIVAGYFNNDTDLDIAYSDSDSNQIGISLGNGDGTFSFLQTYYTGNNTGPYMLTTGDFDNDTILDLAFPNIYNDSVGVYFGDGKGYLTTFLLLATEYNSQARCLAVGDFNNDGTLDIAVSNSGVDTVGVFLGDGNRKFSSEIKSSTGSNSYPTSLAIGDFNQDNRLDIAITAIGYSSIIILFGSGDGNFMVQAIYFVSDDTCVMTIAVDDFNKDGHLDIALLQPVSNRLSIYIGSKNGTFDLTYICSTEDGSTPYYFVVGDFDNDSELDLAFANWGTGTISIFFGSGNGSFLRQSSYPIGDGSLPLAIAKGNFNNDQWLDVVITNSRTTDIDVVLGLDIVDKYNLTIYSTGSSPHSSSVSVGDFNNDNLPDIAIANTAHGNVGIRLGLVTRTFGPEITYSTKSNSYPAYLTTDDLNNDNLTDILVANTRNDSIVLLLGYRNGSFETQEIYPTGTGSHPSSIIAGDFNNDKILDLVVANQGTNNIGLFLGIANPTFEIKEIISTGCFSRPIDIVCGDFNGDHRLDVAVVSDADSNMLIFLGKGDGTFTNRTVYSTGINAFPVSIATGDFNNDTILDLAVGNSASPNIVIFVGLGNGTFVTYVAYQMETGSSVYSVAVGDFNNDIHLDIVVTDIAHNSIFLLFGYGNGTFFNQTIYSVGPASSPAGISVSDINKDGYLDIVVALAAINQVAILLGSNATVFDTPLLQDVGSGMEPVSVATGDFNMNSYMDIVVANYQSGDITILLDYRNKTFASFKMYAIKNNSYPMMVAIGDLNDDNRIDIAVSLLGGHAIALFFGYGNGDFTEYMTWSTGSGSGPNALTLGDYNSDGLIDIVVADGRLNNVGLLLRKKSQLFLNQISVFTGLNSHPCSVAVADFNHDGVVDIAVANQGNDNVGIFISQWDGSLSVQKTFSTGNGSSPQSIAVGDFNNDTLIDLAFISPTASFLGVLLGDGLGNFPFLMKYSTGVSSSPASLMIYDLNGDDVLDIAVANAQSNNLYVFYGNGNGSFPRSESYALKYGSHPFCVVVADFNQDNLLDIVVLEQGSDEVDILQQVCDN</sequence>
<evidence type="ECO:0000313" key="5">
    <source>
        <dbReference type="EMBL" id="CAF3496107.1"/>
    </source>
</evidence>
<evidence type="ECO:0000256" key="1">
    <source>
        <dbReference type="ARBA" id="ARBA00022729"/>
    </source>
</evidence>
<protein>
    <recommendedName>
        <fullName evidence="8">FG-GAP repeat protein</fullName>
    </recommendedName>
</protein>
<dbReference type="Gene3D" id="2.130.10.130">
    <property type="entry name" value="Integrin alpha, N-terminal"/>
    <property type="match status" value="7"/>
</dbReference>
<name>A0A818GZ05_9BILA</name>
<keyword evidence="4" id="KW-0472">Membrane</keyword>
<dbReference type="Gene3D" id="2.40.128.340">
    <property type="match status" value="1"/>
</dbReference>
<keyword evidence="4" id="KW-0812">Transmembrane</keyword>
<dbReference type="InterPro" id="IPR013517">
    <property type="entry name" value="FG-GAP"/>
</dbReference>
<proteinExistence type="predicted"/>
<dbReference type="Proteomes" id="UP000663872">
    <property type="component" value="Unassembled WGS sequence"/>
</dbReference>
<dbReference type="EMBL" id="CAJNYT010002840">
    <property type="protein sequence ID" value="CAF3496107.1"/>
    <property type="molecule type" value="Genomic_DNA"/>
</dbReference>
<keyword evidence="3" id="KW-0325">Glycoprotein</keyword>
<keyword evidence="1" id="KW-0732">Signal</keyword>
<evidence type="ECO:0000256" key="2">
    <source>
        <dbReference type="ARBA" id="ARBA00022737"/>
    </source>
</evidence>
<dbReference type="InterPro" id="IPR028994">
    <property type="entry name" value="Integrin_alpha_N"/>
</dbReference>
<evidence type="ECO:0000313" key="6">
    <source>
        <dbReference type="EMBL" id="CAF4537544.1"/>
    </source>
</evidence>
<evidence type="ECO:0000256" key="3">
    <source>
        <dbReference type="ARBA" id="ARBA00023180"/>
    </source>
</evidence>